<feature type="compositionally biased region" description="Low complexity" evidence="1">
    <location>
        <begin position="55"/>
        <end position="71"/>
    </location>
</feature>
<evidence type="ECO:0000313" key="2">
    <source>
        <dbReference type="Ensembl" id="ENSBMSP00010005978.1"/>
    </source>
</evidence>
<dbReference type="AlphaFoldDB" id="A0A8C0CIH1"/>
<dbReference type="GeneTree" id="ENSGT01000000221977"/>
<dbReference type="Ensembl" id="ENSBMST00010006655.1">
    <property type="protein sequence ID" value="ENSBMSP00010005978.1"/>
    <property type="gene ID" value="ENSBMSG00010004460.1"/>
</dbReference>
<feature type="region of interest" description="Disordered" evidence="1">
    <location>
        <begin position="47"/>
        <end position="72"/>
    </location>
</feature>
<name>A0A8C0CIH1_BALMU</name>
<organism evidence="2">
    <name type="scientific">Balaenoptera musculus</name>
    <name type="common">Blue whale</name>
    <dbReference type="NCBI Taxonomy" id="9771"/>
    <lineage>
        <taxon>Eukaryota</taxon>
        <taxon>Metazoa</taxon>
        <taxon>Chordata</taxon>
        <taxon>Craniata</taxon>
        <taxon>Vertebrata</taxon>
        <taxon>Euteleostomi</taxon>
        <taxon>Mammalia</taxon>
        <taxon>Eutheria</taxon>
        <taxon>Laurasiatheria</taxon>
        <taxon>Artiodactyla</taxon>
        <taxon>Whippomorpha</taxon>
        <taxon>Cetacea</taxon>
        <taxon>Mysticeti</taxon>
        <taxon>Balaenopteridae</taxon>
        <taxon>Balaenoptera</taxon>
    </lineage>
</organism>
<evidence type="ECO:0000256" key="1">
    <source>
        <dbReference type="SAM" id="MobiDB-lite"/>
    </source>
</evidence>
<protein>
    <submittedName>
        <fullName evidence="2">Uncharacterized protein</fullName>
    </submittedName>
</protein>
<accession>A0A8C0CIH1</accession>
<reference evidence="2" key="1">
    <citation type="submission" date="2023-09" db="UniProtKB">
        <authorList>
            <consortium name="Ensembl"/>
        </authorList>
    </citation>
    <scope>IDENTIFICATION</scope>
</reference>
<sequence length="100" mass="10240">FNYEGCCISSIDCSGSPAFSMVLEAKSLRPRQYAQVTSKGGLLLSTGIQGRRGARATSGSASASRPGAHASPWASLPLTASDAAYKPLTPLTASDAAYSL</sequence>
<proteinExistence type="predicted"/>